<dbReference type="RefSeq" id="WP_022229491.1">
    <property type="nucleotide sequence ID" value="NZ_JAJEQM010000017.1"/>
</dbReference>
<dbReference type="Pfam" id="PF07873">
    <property type="entry name" value="YabP"/>
    <property type="match status" value="1"/>
</dbReference>
<sequence length="89" mass="10022">MKKRISESIADAWGVPKEVIMNIPKLTIAGASEIYIENHKGILSYTDTEIRVSTPMGIVRVFGNGLSIDRIRLEDILISGQFKQIEYEI</sequence>
<dbReference type="InterPro" id="IPR038705">
    <property type="entry name" value="YabP_sf"/>
</dbReference>
<evidence type="ECO:0000313" key="2">
    <source>
        <dbReference type="Proteomes" id="UP001198242"/>
    </source>
</evidence>
<accession>A0AAE3E007</accession>
<dbReference type="InterPro" id="IPR022477">
    <property type="entry name" value="Spore_YqfC"/>
</dbReference>
<name>A0AAE3E007_9FIRM</name>
<dbReference type="InterPro" id="IPR022476">
    <property type="entry name" value="Spore_YabP/YqfC"/>
</dbReference>
<dbReference type="Gene3D" id="2.60.40.2000">
    <property type="match status" value="1"/>
</dbReference>
<evidence type="ECO:0000313" key="1">
    <source>
        <dbReference type="EMBL" id="MCC2211400.1"/>
    </source>
</evidence>
<dbReference type="Proteomes" id="UP001198242">
    <property type="component" value="Unassembled WGS sequence"/>
</dbReference>
<dbReference type="EMBL" id="JAJEQM010000017">
    <property type="protein sequence ID" value="MCC2211400.1"/>
    <property type="molecule type" value="Genomic_DNA"/>
</dbReference>
<gene>
    <name evidence="1" type="primary">yqfC</name>
    <name evidence="1" type="ORF">LKE05_11450</name>
</gene>
<comment type="caution">
    <text evidence="1">The sequence shown here is derived from an EMBL/GenBank/DDBJ whole genome shotgun (WGS) entry which is preliminary data.</text>
</comment>
<protein>
    <submittedName>
        <fullName evidence="1">Sporulation protein YqfC</fullName>
    </submittedName>
</protein>
<dbReference type="NCBIfam" id="TIGR02856">
    <property type="entry name" value="spore_yqfC"/>
    <property type="match status" value="1"/>
</dbReference>
<dbReference type="AlphaFoldDB" id="A0AAE3E007"/>
<organism evidence="1 2">
    <name type="scientific">Hominilimicola fabiformis</name>
    <dbReference type="NCBI Taxonomy" id="2885356"/>
    <lineage>
        <taxon>Bacteria</taxon>
        <taxon>Bacillati</taxon>
        <taxon>Bacillota</taxon>
        <taxon>Clostridia</taxon>
        <taxon>Eubacteriales</taxon>
        <taxon>Oscillospiraceae</taxon>
        <taxon>Hominilimicola</taxon>
    </lineage>
</organism>
<reference evidence="1 2" key="1">
    <citation type="submission" date="2021-10" db="EMBL/GenBank/DDBJ databases">
        <title>Anaerobic single-cell dispensing facilitates the cultivation of human gut bacteria.</title>
        <authorList>
            <person name="Afrizal A."/>
        </authorList>
    </citation>
    <scope>NUCLEOTIDE SEQUENCE [LARGE SCALE GENOMIC DNA]</scope>
    <source>
        <strain evidence="1 2">CLA-AA-H232</strain>
    </source>
</reference>
<keyword evidence="2" id="KW-1185">Reference proteome</keyword>
<proteinExistence type="predicted"/>